<dbReference type="GO" id="GO:0003677">
    <property type="term" value="F:DNA binding"/>
    <property type="evidence" value="ECO:0007669"/>
    <property type="project" value="UniProtKB-KW"/>
</dbReference>
<evidence type="ECO:0000256" key="5">
    <source>
        <dbReference type="ARBA" id="ARBA00023163"/>
    </source>
</evidence>
<evidence type="ECO:0000313" key="8">
    <source>
        <dbReference type="EMBL" id="MBB3009359.1"/>
    </source>
</evidence>
<dbReference type="InterPro" id="IPR036388">
    <property type="entry name" value="WH-like_DNA-bd_sf"/>
</dbReference>
<dbReference type="EMBL" id="JACHWF010000004">
    <property type="protein sequence ID" value="MBB3009359.1"/>
    <property type="molecule type" value="Genomic_DNA"/>
</dbReference>
<dbReference type="Gene3D" id="3.40.190.290">
    <property type="match status" value="1"/>
</dbReference>
<protein>
    <submittedName>
        <fullName evidence="8">DNA-binding transcriptional LysR family regulator</fullName>
    </submittedName>
</protein>
<evidence type="ECO:0000256" key="3">
    <source>
        <dbReference type="ARBA" id="ARBA00023125"/>
    </source>
</evidence>
<organism evidence="8 9">
    <name type="scientific">Cupriavidus alkaliphilus</name>
    <dbReference type="NCBI Taxonomy" id="942866"/>
    <lineage>
        <taxon>Bacteria</taxon>
        <taxon>Pseudomonadati</taxon>
        <taxon>Pseudomonadota</taxon>
        <taxon>Betaproteobacteria</taxon>
        <taxon>Burkholderiales</taxon>
        <taxon>Burkholderiaceae</taxon>
        <taxon>Cupriavidus</taxon>
    </lineage>
</organism>
<dbReference type="Pfam" id="PF00126">
    <property type="entry name" value="HTH_1"/>
    <property type="match status" value="1"/>
</dbReference>
<dbReference type="FunFam" id="1.10.10.10:FF:000001">
    <property type="entry name" value="LysR family transcriptional regulator"/>
    <property type="match status" value="1"/>
</dbReference>
<dbReference type="CDD" id="cd08433">
    <property type="entry name" value="PBP2_Nac"/>
    <property type="match status" value="1"/>
</dbReference>
<feature type="compositionally biased region" description="Polar residues" evidence="6">
    <location>
        <begin position="101"/>
        <end position="114"/>
    </location>
</feature>
<dbReference type="SUPFAM" id="SSF46785">
    <property type="entry name" value="Winged helix' DNA-binding domain"/>
    <property type="match status" value="1"/>
</dbReference>
<keyword evidence="9" id="KW-1185">Reference proteome</keyword>
<keyword evidence="5" id="KW-0804">Transcription</keyword>
<dbReference type="PANTHER" id="PTHR30293">
    <property type="entry name" value="TRANSCRIPTIONAL REGULATORY PROTEIN NAC-RELATED"/>
    <property type="match status" value="1"/>
</dbReference>
<dbReference type="InterPro" id="IPR005119">
    <property type="entry name" value="LysR_subst-bd"/>
</dbReference>
<dbReference type="GO" id="GO:0003700">
    <property type="term" value="F:DNA-binding transcription factor activity"/>
    <property type="evidence" value="ECO:0007669"/>
    <property type="project" value="InterPro"/>
</dbReference>
<comment type="caution">
    <text evidence="8">The sequence shown here is derived from an EMBL/GenBank/DDBJ whole genome shotgun (WGS) entry which is preliminary data.</text>
</comment>
<reference evidence="8 9" key="1">
    <citation type="submission" date="2020-08" db="EMBL/GenBank/DDBJ databases">
        <title>Genomic Encyclopedia of Type Strains, Phase IV (KMG-V): Genome sequencing to study the core and pangenomes of soil and plant-associated prokaryotes.</title>
        <authorList>
            <person name="Whitman W."/>
        </authorList>
    </citation>
    <scope>NUCLEOTIDE SEQUENCE [LARGE SCALE GENOMIC DNA]</scope>
    <source>
        <strain evidence="8 9">SLV-2362</strain>
    </source>
</reference>
<evidence type="ECO:0000256" key="4">
    <source>
        <dbReference type="ARBA" id="ARBA00023159"/>
    </source>
</evidence>
<gene>
    <name evidence="8" type="ORF">FHX61_004032</name>
</gene>
<dbReference type="Proteomes" id="UP000578036">
    <property type="component" value="Unassembled WGS sequence"/>
</dbReference>
<accession>A0A7W4YSR0</accession>
<evidence type="ECO:0000313" key="9">
    <source>
        <dbReference type="Proteomes" id="UP000578036"/>
    </source>
</evidence>
<dbReference type="PROSITE" id="PS50931">
    <property type="entry name" value="HTH_LYSR"/>
    <property type="match status" value="1"/>
</dbReference>
<evidence type="ECO:0000256" key="2">
    <source>
        <dbReference type="ARBA" id="ARBA00023015"/>
    </source>
</evidence>
<evidence type="ECO:0000259" key="7">
    <source>
        <dbReference type="PROSITE" id="PS50931"/>
    </source>
</evidence>
<dbReference type="InterPro" id="IPR000847">
    <property type="entry name" value="LysR_HTH_N"/>
</dbReference>
<dbReference type="AlphaFoldDB" id="A0A7W4YSR0"/>
<dbReference type="Pfam" id="PF03466">
    <property type="entry name" value="LysR_substrate"/>
    <property type="match status" value="1"/>
</dbReference>
<keyword evidence="4" id="KW-0010">Activator</keyword>
<feature type="region of interest" description="Disordered" evidence="6">
    <location>
        <begin position="101"/>
        <end position="136"/>
    </location>
</feature>
<dbReference type="SUPFAM" id="SSF53850">
    <property type="entry name" value="Periplasmic binding protein-like II"/>
    <property type="match status" value="1"/>
</dbReference>
<keyword evidence="3 8" id="KW-0238">DNA-binding</keyword>
<proteinExistence type="inferred from homology"/>
<dbReference type="Gene3D" id="1.10.10.10">
    <property type="entry name" value="Winged helix-like DNA-binding domain superfamily/Winged helix DNA-binding domain"/>
    <property type="match status" value="1"/>
</dbReference>
<name>A0A7W4YSR0_9BURK</name>
<dbReference type="PANTHER" id="PTHR30293:SF0">
    <property type="entry name" value="NITROGEN ASSIMILATION REGULATORY PROTEIN NAC"/>
    <property type="match status" value="1"/>
</dbReference>
<dbReference type="GO" id="GO:2000142">
    <property type="term" value="P:regulation of DNA-templated transcription initiation"/>
    <property type="evidence" value="ECO:0007669"/>
    <property type="project" value="TreeGrafter"/>
</dbReference>
<dbReference type="InterPro" id="IPR036390">
    <property type="entry name" value="WH_DNA-bd_sf"/>
</dbReference>
<feature type="region of interest" description="Disordered" evidence="6">
    <location>
        <begin position="162"/>
        <end position="221"/>
    </location>
</feature>
<sequence length="584" mass="64019">MVDQSREDLTRIFSWREWRKMSASLTLQYDKVLYLLEDRPEHRRLIHRYLEVAEYPDGRVELWADGASLPYTTYDRLGTIDQDTIVEPKRLGHVLAITAQVQAQRDSRQQTGPSRTLAGAPPRPNQPSASTKRQRQINRLDLARAIAAAPLQRNADLLTWPTAIQPPHPERNSVTSGQHHRPTITPQEHSTPHKKHARTDDRHIANSPPGNPACLPGNVRRSSRGVLGSDVADDAYPPRARPACRVLPLRGILYRKTDSQSPVAAATAWCDAIRYSMELRQLRYFAKVCELGSFGKAALELGLATSALSQQVSRLERELSTRLLQRQSTGVVPTDAGLAFLRQAQLTLRHADNAVRAAQQARLSGHVSIGLASTTAAVLGVPLLRAMATRYPDVRVHVVEALSGHLSEMLNARRLDLAIVFRTETARRWSVTPLLDEKLYVLGAAGLPGLPVSQRARLAQLGELPLILPSVTHGLRALLDAAFARVRVTPNVVVEIDGLSMLMDAVRAGFGATIQPGAATARLNDPTLVRSLVVDAQLGRHNLLASLSDDELSPAALAARVVLADTARGLVRDGAWFGATLHKD</sequence>
<feature type="domain" description="HTH lysR-type" evidence="7">
    <location>
        <begin position="277"/>
        <end position="334"/>
    </location>
</feature>
<comment type="similarity">
    <text evidence="1">Belongs to the LysR transcriptional regulatory family.</text>
</comment>
<keyword evidence="2" id="KW-0805">Transcription regulation</keyword>
<evidence type="ECO:0000256" key="1">
    <source>
        <dbReference type="ARBA" id="ARBA00009437"/>
    </source>
</evidence>
<evidence type="ECO:0000256" key="6">
    <source>
        <dbReference type="SAM" id="MobiDB-lite"/>
    </source>
</evidence>